<evidence type="ECO:0000256" key="7">
    <source>
        <dbReference type="RuleBase" id="RU000320"/>
    </source>
</evidence>
<dbReference type="Proteomes" id="UP000256297">
    <property type="component" value="Chromosome CBM2589_b"/>
</dbReference>
<feature type="transmembrane region" description="Helical" evidence="8">
    <location>
        <begin position="6"/>
        <end position="24"/>
    </location>
</feature>
<feature type="transmembrane region" description="Helical" evidence="8">
    <location>
        <begin position="277"/>
        <end position="299"/>
    </location>
</feature>
<organism evidence="10">
    <name type="scientific">Cupriavidus taiwanensis</name>
    <dbReference type="NCBI Taxonomy" id="164546"/>
    <lineage>
        <taxon>Bacteria</taxon>
        <taxon>Pseudomonadati</taxon>
        <taxon>Pseudomonadota</taxon>
        <taxon>Betaproteobacteria</taxon>
        <taxon>Burkholderiales</taxon>
        <taxon>Burkholderiaceae</taxon>
        <taxon>Cupriavidus</taxon>
    </lineage>
</organism>
<evidence type="ECO:0000256" key="2">
    <source>
        <dbReference type="ARBA" id="ARBA00005346"/>
    </source>
</evidence>
<reference evidence="10" key="1">
    <citation type="submission" date="2018-01" db="EMBL/GenBank/DDBJ databases">
        <authorList>
            <person name="Clerissi C."/>
        </authorList>
    </citation>
    <scope>NUCLEOTIDE SEQUENCE</scope>
    <source>
        <strain evidence="10">Cupriavidus taiwanensis STM 3521</strain>
    </source>
</reference>
<keyword evidence="6 8" id="KW-0472">Membrane</keyword>
<evidence type="ECO:0000259" key="9">
    <source>
        <dbReference type="Pfam" id="PF00361"/>
    </source>
</evidence>
<dbReference type="InterPro" id="IPR050586">
    <property type="entry name" value="CPA3_Na-H_Antiporter_D"/>
</dbReference>
<dbReference type="Pfam" id="PF00361">
    <property type="entry name" value="Proton_antipo_M"/>
    <property type="match status" value="1"/>
</dbReference>
<evidence type="ECO:0000256" key="4">
    <source>
        <dbReference type="ARBA" id="ARBA00022692"/>
    </source>
</evidence>
<feature type="transmembrane region" description="Helical" evidence="8">
    <location>
        <begin position="131"/>
        <end position="150"/>
    </location>
</feature>
<feature type="transmembrane region" description="Helical" evidence="8">
    <location>
        <begin position="403"/>
        <end position="422"/>
    </location>
</feature>
<feature type="transmembrane region" description="Helical" evidence="8">
    <location>
        <begin position="331"/>
        <end position="351"/>
    </location>
</feature>
<dbReference type="PRINTS" id="PR01437">
    <property type="entry name" value="NUOXDRDTASE4"/>
</dbReference>
<protein>
    <submittedName>
        <fullName evidence="10">Multisubunit Na+/H+ antiporter, MnhD subunit</fullName>
    </submittedName>
</protein>
<dbReference type="InterPro" id="IPR001750">
    <property type="entry name" value="ND/Mrp_TM"/>
</dbReference>
<evidence type="ECO:0000313" key="10">
    <source>
        <dbReference type="EMBL" id="SOY46782.1"/>
    </source>
</evidence>
<dbReference type="PANTHER" id="PTHR42703">
    <property type="entry name" value="NADH DEHYDROGENASE"/>
    <property type="match status" value="1"/>
</dbReference>
<keyword evidence="4 7" id="KW-0812">Transmembrane</keyword>
<evidence type="ECO:0000256" key="1">
    <source>
        <dbReference type="ARBA" id="ARBA00004651"/>
    </source>
</evidence>
<accession>A0A375BKE9</accession>
<name>A0A375BKE9_9BURK</name>
<proteinExistence type="inferred from homology"/>
<gene>
    <name evidence="10" type="primary">mnhD</name>
    <name evidence="10" type="ORF">CBM2589_B160010</name>
</gene>
<keyword evidence="5 8" id="KW-1133">Transmembrane helix</keyword>
<feature type="transmembrane region" description="Helical" evidence="8">
    <location>
        <begin position="162"/>
        <end position="183"/>
    </location>
</feature>
<evidence type="ECO:0000256" key="5">
    <source>
        <dbReference type="ARBA" id="ARBA00022989"/>
    </source>
</evidence>
<feature type="transmembrane region" description="Helical" evidence="8">
    <location>
        <begin position="79"/>
        <end position="96"/>
    </location>
</feature>
<comment type="subcellular location">
    <subcellularLocation>
        <location evidence="1">Cell membrane</location>
        <topology evidence="1">Multi-pass membrane protein</topology>
    </subcellularLocation>
    <subcellularLocation>
        <location evidence="7">Membrane</location>
        <topology evidence="7">Multi-pass membrane protein</topology>
    </subcellularLocation>
</comment>
<feature type="transmembrane region" description="Helical" evidence="8">
    <location>
        <begin position="36"/>
        <end position="59"/>
    </location>
</feature>
<feature type="transmembrane region" description="Helical" evidence="8">
    <location>
        <begin position="363"/>
        <end position="383"/>
    </location>
</feature>
<dbReference type="GO" id="GO:0005886">
    <property type="term" value="C:plasma membrane"/>
    <property type="evidence" value="ECO:0007669"/>
    <property type="project" value="UniProtKB-SubCell"/>
</dbReference>
<dbReference type="RefSeq" id="WP_116336980.1">
    <property type="nucleotide sequence ID" value="NZ_LT976856.1"/>
</dbReference>
<comment type="similarity">
    <text evidence="2">Belongs to the CPA3 antiporters (TC 2.A.63) subunit D family.</text>
</comment>
<dbReference type="NCBIfam" id="NF009309">
    <property type="entry name" value="PRK12666.1"/>
    <property type="match status" value="1"/>
</dbReference>
<sequence length="515" mass="53363">MNHAVLLPILIPMFAGALLTAMPAQRLHAQRLASAVATLLLAPVAVLLLRHAAGGEIAVYAMGDWSAPFGIVLQLDRTGAMMLALTALLGLAALAAAGEGTARQGRHFHALFQFQLMGLNGAFLAGDLFNLFVFFEILLIASYALLVHGAGRARVGAGLHYVILNLVASSFFLVAIGVLYGLSGTLNMAHLGLRLAGLPAPDLPLAVAAGAMLMLVFALKAALFPLYFWLPRAYGSAAGPVAALFAIMTKVGIYAMLRCDALIFGGAQGLLGSFLQDWVFALALLTLAVGALGALAATALRAMTSYLVVASVGLLAACVSMQSQAGWAAALYYLLSTTLCTAALFLLADALEPEAARTDGAPVIASRLAGLLYLVGVVAAVGLPPLSGFLGKAMILRATPAPWLPVLWPAVLGSSLLLLIAVSRTGTRLLWRLPHEALRVAEGAEYLDEDHPGAARLRVRPEARKLACCMLLLAGNVALTAGAGPVSDYVAEAAAQLLDRAAYLRAVLPGAGGPQ</sequence>
<comment type="caution">
    <text evidence="10">The sequence shown here is derived from an EMBL/GenBank/DDBJ whole genome shotgun (WGS) entry which is preliminary data.</text>
</comment>
<evidence type="ECO:0000256" key="8">
    <source>
        <dbReference type="SAM" id="Phobius"/>
    </source>
</evidence>
<feature type="domain" description="NADH:quinone oxidoreductase/Mrp antiporter transmembrane" evidence="9">
    <location>
        <begin position="125"/>
        <end position="410"/>
    </location>
</feature>
<feature type="transmembrane region" description="Helical" evidence="8">
    <location>
        <begin position="203"/>
        <end position="230"/>
    </location>
</feature>
<dbReference type="EMBL" id="OFSP01000008">
    <property type="protein sequence ID" value="SOY46782.1"/>
    <property type="molecule type" value="Genomic_DNA"/>
</dbReference>
<dbReference type="AlphaFoldDB" id="A0A375BKE9"/>
<feature type="transmembrane region" description="Helical" evidence="8">
    <location>
        <begin position="237"/>
        <end position="257"/>
    </location>
</feature>
<keyword evidence="3" id="KW-1003">Cell membrane</keyword>
<dbReference type="PANTHER" id="PTHR42703:SF1">
    <property type="entry name" value="NA(+)_H(+) ANTIPORTER SUBUNIT D1"/>
    <property type="match status" value="1"/>
</dbReference>
<evidence type="ECO:0000256" key="3">
    <source>
        <dbReference type="ARBA" id="ARBA00022475"/>
    </source>
</evidence>
<dbReference type="GO" id="GO:0042773">
    <property type="term" value="P:ATP synthesis coupled electron transport"/>
    <property type="evidence" value="ECO:0007669"/>
    <property type="project" value="InterPro"/>
</dbReference>
<dbReference type="InterPro" id="IPR003918">
    <property type="entry name" value="NADH_UbQ_OxRdtase"/>
</dbReference>
<dbReference type="GO" id="GO:0008137">
    <property type="term" value="F:NADH dehydrogenase (ubiquinone) activity"/>
    <property type="evidence" value="ECO:0007669"/>
    <property type="project" value="InterPro"/>
</dbReference>
<feature type="transmembrane region" description="Helical" evidence="8">
    <location>
        <begin position="306"/>
        <end position="325"/>
    </location>
</feature>
<evidence type="ECO:0000256" key="6">
    <source>
        <dbReference type="ARBA" id="ARBA00023136"/>
    </source>
</evidence>